<dbReference type="CDD" id="cd22157">
    <property type="entry name" value="F-box_AtFBW1-like"/>
    <property type="match status" value="1"/>
</dbReference>
<dbReference type="Gramene" id="PRQ51372">
    <property type="protein sequence ID" value="PRQ51372"/>
    <property type="gene ID" value="RchiOBHm_Chr2g0143631"/>
</dbReference>
<dbReference type="PROSITE" id="PS50181">
    <property type="entry name" value="FBOX"/>
    <property type="match status" value="1"/>
</dbReference>
<sequence>MRRNKCKKSSSSSSSSSSTISSVSYIPEEILINILARLPAKSLLRFRCVSQSWRGLIGSPSFVSKHLNRNVTKLSHTYLIALQRLRDKPALCHSLFSTETFEECLKLRHPLWTEEQFRIYGSSNGLVCISDQVLRPSSPICIWNPCIRKFRTLPQSIFKPHYSSYDISLSFGFHPELNDYRVVTMGWYVRSIIKVQVYSLSTGSWKMIEVIPPWLKFNPDWCRGCAFFNGVAYWLFTKSKKFRFVSFDTDSEEFEELMVPDTISTKGFTYVGVYNGLVCLFYSYLEGPDCQKPQKYMDIWVLKEQSFTKLHTAVLLPGRDYLPLGFSIQNELIAKDKKHTKGDEGDTGQMVLYDLKMKLIKKTGISLAQDSHYKTSAGTYIESLVLLDR</sequence>
<name>A0A2P6RY71_ROSCH</name>
<accession>A0A2P6RY71</accession>
<dbReference type="SMART" id="SM00256">
    <property type="entry name" value="FBOX"/>
    <property type="match status" value="1"/>
</dbReference>
<dbReference type="AlphaFoldDB" id="A0A2P6RY71"/>
<proteinExistence type="predicted"/>
<dbReference type="STRING" id="74649.A0A2P6RY71"/>
<reference evidence="2 3" key="1">
    <citation type="journal article" date="2018" name="Nat. Genet.">
        <title>The Rosa genome provides new insights in the design of modern roses.</title>
        <authorList>
            <person name="Bendahmane M."/>
        </authorList>
    </citation>
    <scope>NUCLEOTIDE SEQUENCE [LARGE SCALE GENOMIC DNA]</scope>
    <source>
        <strain evidence="3">cv. Old Blush</strain>
    </source>
</reference>
<protein>
    <submittedName>
        <fullName evidence="2">Putative F-box domain, galactose oxidase/kelch, beta-propeller, F-box associated interaction</fullName>
    </submittedName>
</protein>
<evidence type="ECO:0000259" key="1">
    <source>
        <dbReference type="PROSITE" id="PS50181"/>
    </source>
</evidence>
<feature type="domain" description="F-box" evidence="1">
    <location>
        <begin position="20"/>
        <end position="67"/>
    </location>
</feature>
<dbReference type="OrthoDB" id="1137387at2759"/>
<dbReference type="Pfam" id="PF08268">
    <property type="entry name" value="FBA_3"/>
    <property type="match status" value="1"/>
</dbReference>
<dbReference type="OMA" id="MIEVIPP"/>
<dbReference type="PANTHER" id="PTHR31672:SF13">
    <property type="entry name" value="F-BOX PROTEIN CPR30-LIKE"/>
    <property type="match status" value="1"/>
</dbReference>
<dbReference type="SUPFAM" id="SSF81383">
    <property type="entry name" value="F-box domain"/>
    <property type="match status" value="1"/>
</dbReference>
<dbReference type="EMBL" id="PDCK01000040">
    <property type="protein sequence ID" value="PRQ51372.1"/>
    <property type="molecule type" value="Genomic_DNA"/>
</dbReference>
<gene>
    <name evidence="2" type="ORF">RchiOBHm_Chr2g0143631</name>
</gene>
<dbReference type="InterPro" id="IPR001810">
    <property type="entry name" value="F-box_dom"/>
</dbReference>
<dbReference type="InterPro" id="IPR013187">
    <property type="entry name" value="F-box-assoc_dom_typ3"/>
</dbReference>
<dbReference type="Proteomes" id="UP000238479">
    <property type="component" value="Chromosome 2"/>
</dbReference>
<dbReference type="SUPFAM" id="SSF50965">
    <property type="entry name" value="Galactose oxidase, central domain"/>
    <property type="match status" value="1"/>
</dbReference>
<keyword evidence="3" id="KW-1185">Reference proteome</keyword>
<dbReference type="Gene3D" id="1.20.1280.50">
    <property type="match status" value="1"/>
</dbReference>
<dbReference type="InterPro" id="IPR011043">
    <property type="entry name" value="Gal_Oxase/kelch_b-propeller"/>
</dbReference>
<organism evidence="2 3">
    <name type="scientific">Rosa chinensis</name>
    <name type="common">China rose</name>
    <dbReference type="NCBI Taxonomy" id="74649"/>
    <lineage>
        <taxon>Eukaryota</taxon>
        <taxon>Viridiplantae</taxon>
        <taxon>Streptophyta</taxon>
        <taxon>Embryophyta</taxon>
        <taxon>Tracheophyta</taxon>
        <taxon>Spermatophyta</taxon>
        <taxon>Magnoliopsida</taxon>
        <taxon>eudicotyledons</taxon>
        <taxon>Gunneridae</taxon>
        <taxon>Pentapetalae</taxon>
        <taxon>rosids</taxon>
        <taxon>fabids</taxon>
        <taxon>Rosales</taxon>
        <taxon>Rosaceae</taxon>
        <taxon>Rosoideae</taxon>
        <taxon>Rosoideae incertae sedis</taxon>
        <taxon>Rosa</taxon>
    </lineage>
</organism>
<evidence type="ECO:0000313" key="2">
    <source>
        <dbReference type="EMBL" id="PRQ51372.1"/>
    </source>
</evidence>
<dbReference type="InterPro" id="IPR017451">
    <property type="entry name" value="F-box-assoc_interact_dom"/>
</dbReference>
<dbReference type="NCBIfam" id="TIGR01640">
    <property type="entry name" value="F_box_assoc_1"/>
    <property type="match status" value="1"/>
</dbReference>
<dbReference type="PANTHER" id="PTHR31672">
    <property type="entry name" value="BNACNNG10540D PROTEIN"/>
    <property type="match status" value="1"/>
</dbReference>
<dbReference type="InterPro" id="IPR050796">
    <property type="entry name" value="SCF_F-box_component"/>
</dbReference>
<dbReference type="Pfam" id="PF00646">
    <property type="entry name" value="F-box"/>
    <property type="match status" value="1"/>
</dbReference>
<evidence type="ECO:0000313" key="3">
    <source>
        <dbReference type="Proteomes" id="UP000238479"/>
    </source>
</evidence>
<dbReference type="InterPro" id="IPR036047">
    <property type="entry name" value="F-box-like_dom_sf"/>
</dbReference>
<comment type="caution">
    <text evidence="2">The sequence shown here is derived from an EMBL/GenBank/DDBJ whole genome shotgun (WGS) entry which is preliminary data.</text>
</comment>